<keyword evidence="2" id="KW-0378">Hydrolase</keyword>
<dbReference type="PANTHER" id="PTHR30217">
    <property type="entry name" value="PEPTIDASE U32 FAMILY"/>
    <property type="match status" value="1"/>
</dbReference>
<dbReference type="Proteomes" id="UP000231453">
    <property type="component" value="Unassembled WGS sequence"/>
</dbReference>
<evidence type="ECO:0000313" key="5">
    <source>
        <dbReference type="EMBL" id="PIZ96520.1"/>
    </source>
</evidence>
<dbReference type="PROSITE" id="PS01276">
    <property type="entry name" value="PEPTIDASE_U32"/>
    <property type="match status" value="1"/>
</dbReference>
<dbReference type="InterPro" id="IPR001539">
    <property type="entry name" value="Peptidase_U32"/>
</dbReference>
<dbReference type="GO" id="GO:0006508">
    <property type="term" value="P:proteolysis"/>
    <property type="evidence" value="ECO:0007669"/>
    <property type="project" value="UniProtKB-KW"/>
</dbReference>
<accession>A0A2M7VBJ7</accession>
<dbReference type="EMBL" id="PFPL01000019">
    <property type="protein sequence ID" value="PIZ96520.1"/>
    <property type="molecule type" value="Genomic_DNA"/>
</dbReference>
<evidence type="ECO:0000256" key="3">
    <source>
        <dbReference type="ARBA" id="ARBA00038374"/>
    </source>
</evidence>
<protein>
    <submittedName>
        <fullName evidence="5">Peptidase U32</fullName>
    </submittedName>
</protein>
<evidence type="ECO:0000256" key="1">
    <source>
        <dbReference type="ARBA" id="ARBA00022670"/>
    </source>
</evidence>
<evidence type="ECO:0000256" key="2">
    <source>
        <dbReference type="ARBA" id="ARBA00022801"/>
    </source>
</evidence>
<name>A0A2M7VBJ7_9BACT</name>
<dbReference type="AlphaFoldDB" id="A0A2M7VBJ7"/>
<dbReference type="GO" id="GO:0008233">
    <property type="term" value="F:peptidase activity"/>
    <property type="evidence" value="ECO:0007669"/>
    <property type="project" value="UniProtKB-KW"/>
</dbReference>
<dbReference type="Pfam" id="PF16325">
    <property type="entry name" value="Peptidase_U32_C"/>
    <property type="match status" value="1"/>
</dbReference>
<dbReference type="Gene3D" id="2.40.30.10">
    <property type="entry name" value="Translation factors"/>
    <property type="match status" value="1"/>
</dbReference>
<organism evidence="5 6">
    <name type="scientific">Candidatus Magasanikbacteria bacterium CG_4_10_14_0_2_um_filter_33_14</name>
    <dbReference type="NCBI Taxonomy" id="1974636"/>
    <lineage>
        <taxon>Bacteria</taxon>
        <taxon>Candidatus Magasanikiibacteriota</taxon>
    </lineage>
</organism>
<sequence length="425" mass="48431">MKKLELLAPAGSPEKMRYAFAYGADAVYMGIPDFSMRVRINTFTGDDVKKSIEYAHSIGKKIYVTVNIVAHNDHLKRLPPYLKKLNEWKPDALIVSDPGVMSMVKKYAPNLAIHLSTQANATNAATVKFWHEQGLERVVLGREVTLEEIKEIHKAVPKCEIEYFIHGAMCMSYSGRCMLSSHLVGRSANLGDCVQPCRWKYDLNNIKVIETTINDPLKKEREMDVEEDINGTYIFNSKDMCFIEYLPELFEAGVISYKIEGRAKSPAYLSSVVKAYRTAFDYLLKDGKKDDIKIQKRKLKTIKKNILDKLVHRGYTTGFLFGRDTVEQNTSNSHQGTEQQYVGEILACEKEDKQYKITLRAHNAIRLGDKVRIMQPFESDLSLTIKKMYNEEGEEVGSAHGGTDKNTYFYSTKPIKEFGILFLNN</sequence>
<dbReference type="InterPro" id="IPR051454">
    <property type="entry name" value="RNA/ubiquinone_mod_enzymes"/>
</dbReference>
<comment type="caution">
    <text evidence="5">The sequence shown here is derived from an EMBL/GenBank/DDBJ whole genome shotgun (WGS) entry which is preliminary data.</text>
</comment>
<reference evidence="6" key="1">
    <citation type="submission" date="2017-09" db="EMBL/GenBank/DDBJ databases">
        <title>Depth-based differentiation of microbial function through sediment-hosted aquifers and enrichment of novel symbionts in the deep terrestrial subsurface.</title>
        <authorList>
            <person name="Probst A.J."/>
            <person name="Ladd B."/>
            <person name="Jarett J.K."/>
            <person name="Geller-Mcgrath D.E."/>
            <person name="Sieber C.M.K."/>
            <person name="Emerson J.B."/>
            <person name="Anantharaman K."/>
            <person name="Thomas B.C."/>
            <person name="Malmstrom R."/>
            <person name="Stieglmeier M."/>
            <person name="Klingl A."/>
            <person name="Woyke T."/>
            <person name="Ryan C.M."/>
            <person name="Banfield J.F."/>
        </authorList>
    </citation>
    <scope>NUCLEOTIDE SEQUENCE [LARGE SCALE GENOMIC DNA]</scope>
</reference>
<dbReference type="Pfam" id="PF01136">
    <property type="entry name" value="Peptidase_U32"/>
    <property type="match status" value="1"/>
</dbReference>
<dbReference type="InterPro" id="IPR032525">
    <property type="entry name" value="Peptidase_U32_C"/>
</dbReference>
<keyword evidence="1" id="KW-0645">Protease</keyword>
<comment type="similarity">
    <text evidence="3">Belongs to the peptidase U32 family.</text>
</comment>
<dbReference type="PANTHER" id="PTHR30217:SF6">
    <property type="entry name" value="TRNA HYDROXYLATION PROTEIN P"/>
    <property type="match status" value="1"/>
</dbReference>
<gene>
    <name evidence="5" type="ORF">COX80_01090</name>
</gene>
<evidence type="ECO:0000259" key="4">
    <source>
        <dbReference type="Pfam" id="PF16325"/>
    </source>
</evidence>
<evidence type="ECO:0000313" key="6">
    <source>
        <dbReference type="Proteomes" id="UP000231453"/>
    </source>
</evidence>
<feature type="domain" description="Peptidase family U32 C-terminal" evidence="4">
    <location>
        <begin position="338"/>
        <end position="402"/>
    </location>
</feature>
<proteinExistence type="inferred from homology"/>